<protein>
    <submittedName>
        <fullName evidence="2">DUF554 domain-containing protein</fullName>
    </submittedName>
</protein>
<dbReference type="EMBL" id="DSTK01000031">
    <property type="protein sequence ID" value="HFK97669.1"/>
    <property type="molecule type" value="Genomic_DNA"/>
</dbReference>
<proteinExistence type="predicted"/>
<feature type="transmembrane region" description="Helical" evidence="1">
    <location>
        <begin position="182"/>
        <end position="202"/>
    </location>
</feature>
<evidence type="ECO:0000256" key="1">
    <source>
        <dbReference type="SAM" id="Phobius"/>
    </source>
</evidence>
<dbReference type="AlphaFoldDB" id="A0A832A6N3"/>
<sequence>MVGTALNVTTVVVGGLVGTLLGARLPQKVQGTVMNGLGLVTTVVGVQMALETRNILIVLGGILLGGLLGESVHIHEGLEKVGAGLQSLLKASARSTFSEGFVTASLVFCIGPMAVLGSIQDGLSGDYKLLAVKSTLDGFAAVAFSATLGWGVILSAATVFVFQGSVTLMASVLDRMLSPEMITEMSATGGLLIMAIGLKLLAVKEVRVANFLPALAVAPAIVFFVPWLKAWWPF</sequence>
<dbReference type="Pfam" id="PF04474">
    <property type="entry name" value="DUF554"/>
    <property type="match status" value="1"/>
</dbReference>
<reference evidence="2" key="1">
    <citation type="journal article" date="2020" name="mSystems">
        <title>Genome- and Community-Level Interaction Insights into Carbon Utilization and Element Cycling Functions of Hydrothermarchaeota in Hydrothermal Sediment.</title>
        <authorList>
            <person name="Zhou Z."/>
            <person name="Liu Y."/>
            <person name="Xu W."/>
            <person name="Pan J."/>
            <person name="Luo Z.H."/>
            <person name="Li M."/>
        </authorList>
    </citation>
    <scope>NUCLEOTIDE SEQUENCE [LARGE SCALE GENOMIC DNA]</scope>
    <source>
        <strain evidence="2">SpSt-456</strain>
    </source>
</reference>
<feature type="transmembrane region" description="Helical" evidence="1">
    <location>
        <begin position="6"/>
        <end position="25"/>
    </location>
</feature>
<organism evidence="2">
    <name type="scientific">Desulfacinum infernum</name>
    <dbReference type="NCBI Taxonomy" id="35837"/>
    <lineage>
        <taxon>Bacteria</taxon>
        <taxon>Pseudomonadati</taxon>
        <taxon>Thermodesulfobacteriota</taxon>
        <taxon>Syntrophobacteria</taxon>
        <taxon>Syntrophobacterales</taxon>
        <taxon>Syntrophobacteraceae</taxon>
        <taxon>Desulfacinum</taxon>
    </lineage>
</organism>
<feature type="transmembrane region" description="Helical" evidence="1">
    <location>
        <begin position="96"/>
        <end position="119"/>
    </location>
</feature>
<keyword evidence="1" id="KW-0472">Membrane</keyword>
<gene>
    <name evidence="2" type="ORF">ENS06_10170</name>
</gene>
<evidence type="ECO:0000313" key="2">
    <source>
        <dbReference type="EMBL" id="HFK97669.1"/>
    </source>
</evidence>
<accession>A0A832A6N3</accession>
<dbReference type="PANTHER" id="PTHR36111">
    <property type="entry name" value="INNER MEMBRANE PROTEIN-RELATED"/>
    <property type="match status" value="1"/>
</dbReference>
<feature type="transmembrane region" description="Helical" evidence="1">
    <location>
        <begin position="139"/>
        <end position="162"/>
    </location>
</feature>
<name>A0A832A6N3_9BACT</name>
<dbReference type="InterPro" id="IPR007563">
    <property type="entry name" value="DUF554"/>
</dbReference>
<dbReference type="PANTHER" id="PTHR36111:SF2">
    <property type="entry name" value="INNER MEMBRANE PROTEIN"/>
    <property type="match status" value="1"/>
</dbReference>
<comment type="caution">
    <text evidence="2">The sequence shown here is derived from an EMBL/GenBank/DDBJ whole genome shotgun (WGS) entry which is preliminary data.</text>
</comment>
<keyword evidence="1" id="KW-0812">Transmembrane</keyword>
<feature type="transmembrane region" description="Helical" evidence="1">
    <location>
        <begin position="56"/>
        <end position="75"/>
    </location>
</feature>
<feature type="transmembrane region" description="Helical" evidence="1">
    <location>
        <begin position="208"/>
        <end position="228"/>
    </location>
</feature>
<keyword evidence="1" id="KW-1133">Transmembrane helix</keyword>